<keyword evidence="2 6" id="KW-0547">Nucleotide-binding</keyword>
<dbReference type="OrthoDB" id="9803641at2"/>
<evidence type="ECO:0000256" key="5">
    <source>
        <dbReference type="PROSITE-ProRule" id="PRU01251"/>
    </source>
</evidence>
<dbReference type="GO" id="GO:0005737">
    <property type="term" value="C:cytoplasm"/>
    <property type="evidence" value="ECO:0007669"/>
    <property type="project" value="TreeGrafter"/>
</dbReference>
<dbReference type="PANTHER" id="PTHR11638">
    <property type="entry name" value="ATP-DEPENDENT CLP PROTEASE"/>
    <property type="match status" value="1"/>
</dbReference>
<dbReference type="SMART" id="SM00382">
    <property type="entry name" value="AAA"/>
    <property type="match status" value="2"/>
</dbReference>
<dbReference type="SMART" id="SM01086">
    <property type="entry name" value="ClpB_D2-small"/>
    <property type="match status" value="1"/>
</dbReference>
<sequence>MLSKRLENVLSSAVKEVKRRNHEYLTLEHLLYAMLLEETGRDIMVNCGVNVIRLKHQLERFFIDHMEILPDDTPSEVVQTLGVQRVLQRAILQIQSASKDKVRVGDVLAALFEEEDSYAVYFLKSHGVTRLDVLDYISHGGGKPEDGGGWSMPGNQGPARDVGEPERPVREGDSMLEQFTVDLTETARKGEIDPLIGRDHEIQRAVQVLSRRRKNNPLFVGDPGVGKTALAEGLALRIVEGRVPEEFLETRIFALDMGSMLAGTKYRGDFEARMKGVIKELSAIPGSILFADEIHTIVGAGATTGGTMDASNILKPVLQSGKMRCIGSTTYEEFKNHFEKDRALSRRFQKIDVPEPSVDETFEILKGLSSYYEAHHGVHYTHGALRSAAELSARHVADRFLPDKAIDVIDEAGAAYKLKKRRRKGDDIRPQDIEAVIARMARIPVNRITTTDRERLRNLEPDLKTRVFGQDRAVEALSQSIKRARAGLRQQGKPTGSFLFVGPTGVGKTELARQLAASLGVNFVRFDMSEYMEKHAVSRLIGAPPGYVGFDQGGLLTDAIRKNPYTVLLMDEIEKAHPDVFNILLQVMDYATLTDNNGRKADFSHVILLMTSNVGAWEASGKGAMGFGDTMYEDRSDKCMQAVEKVFSPEFRNRLDGVVPFASLTPDVMGLIVDKFVGELNERMAEHKVTIRLTPGARSWLAERGFDNAFGARPLSRLIQTEVEDPMADELLFGALVRGGEVVAEAPRKRRKKGEPEKLRFKFPKSASGSK</sequence>
<dbReference type="Gene3D" id="1.10.8.60">
    <property type="match status" value="2"/>
</dbReference>
<dbReference type="SUPFAM" id="SSF81923">
    <property type="entry name" value="Double Clp-N motif"/>
    <property type="match status" value="1"/>
</dbReference>
<keyword evidence="1 5" id="KW-0677">Repeat</keyword>
<dbReference type="PROSITE" id="PS51903">
    <property type="entry name" value="CLP_R"/>
    <property type="match status" value="1"/>
</dbReference>
<dbReference type="RefSeq" id="WP_126376817.1">
    <property type="nucleotide sequence ID" value="NZ_AP017378.1"/>
</dbReference>
<keyword evidence="10" id="KW-1185">Reference proteome</keyword>
<keyword evidence="4 6" id="KW-0143">Chaperone</keyword>
<dbReference type="CDD" id="cd00009">
    <property type="entry name" value="AAA"/>
    <property type="match status" value="1"/>
</dbReference>
<evidence type="ECO:0000256" key="1">
    <source>
        <dbReference type="ARBA" id="ARBA00022737"/>
    </source>
</evidence>
<dbReference type="GO" id="GO:0008233">
    <property type="term" value="F:peptidase activity"/>
    <property type="evidence" value="ECO:0007669"/>
    <property type="project" value="UniProtKB-KW"/>
</dbReference>
<proteinExistence type="inferred from homology"/>
<dbReference type="Pfam" id="PF07724">
    <property type="entry name" value="AAA_2"/>
    <property type="match status" value="1"/>
</dbReference>
<dbReference type="InterPro" id="IPR001270">
    <property type="entry name" value="ClpA/B"/>
</dbReference>
<name>A0A2Z6AWD4_9BACT</name>
<keyword evidence="9" id="KW-0378">Hydrolase</keyword>
<dbReference type="FunFam" id="3.40.50.300:FF:000025">
    <property type="entry name" value="ATP-dependent Clp protease subunit"/>
    <property type="match status" value="1"/>
</dbReference>
<dbReference type="SUPFAM" id="SSF52540">
    <property type="entry name" value="P-loop containing nucleoside triphosphate hydrolases"/>
    <property type="match status" value="2"/>
</dbReference>
<dbReference type="GO" id="GO:0005524">
    <property type="term" value="F:ATP binding"/>
    <property type="evidence" value="ECO:0007669"/>
    <property type="project" value="UniProtKB-KW"/>
</dbReference>
<dbReference type="InterPro" id="IPR003959">
    <property type="entry name" value="ATPase_AAA_core"/>
</dbReference>
<accession>A0A2Z6AWD4</accession>
<dbReference type="Pfam" id="PF10431">
    <property type="entry name" value="ClpB_D2-small"/>
    <property type="match status" value="1"/>
</dbReference>
<dbReference type="Gene3D" id="3.40.50.300">
    <property type="entry name" value="P-loop containing nucleotide triphosphate hydrolases"/>
    <property type="match status" value="2"/>
</dbReference>
<dbReference type="PROSITE" id="PS00871">
    <property type="entry name" value="CLPAB_2"/>
    <property type="match status" value="1"/>
</dbReference>
<dbReference type="KEGG" id="dfl:DFE_0779"/>
<feature type="region of interest" description="Disordered" evidence="7">
    <location>
        <begin position="142"/>
        <end position="169"/>
    </location>
</feature>
<gene>
    <name evidence="9" type="primary">clpA</name>
    <name evidence="9" type="ORF">DFE_0779</name>
</gene>
<dbReference type="InterPro" id="IPR027417">
    <property type="entry name" value="P-loop_NTPase"/>
</dbReference>
<dbReference type="CDD" id="cd19499">
    <property type="entry name" value="RecA-like_ClpB_Hsp104-like"/>
    <property type="match status" value="1"/>
</dbReference>
<evidence type="ECO:0000313" key="10">
    <source>
        <dbReference type="Proteomes" id="UP000269883"/>
    </source>
</evidence>
<evidence type="ECO:0000256" key="2">
    <source>
        <dbReference type="ARBA" id="ARBA00022741"/>
    </source>
</evidence>
<dbReference type="NCBIfam" id="TIGR02639">
    <property type="entry name" value="ClpA"/>
    <property type="match status" value="1"/>
</dbReference>
<organism evidence="9 10">
    <name type="scientific">Desulfovibrio ferrophilus</name>
    <dbReference type="NCBI Taxonomy" id="241368"/>
    <lineage>
        <taxon>Bacteria</taxon>
        <taxon>Pseudomonadati</taxon>
        <taxon>Thermodesulfobacteriota</taxon>
        <taxon>Desulfovibrionia</taxon>
        <taxon>Desulfovibrionales</taxon>
        <taxon>Desulfovibrionaceae</taxon>
        <taxon>Desulfovibrio</taxon>
    </lineage>
</organism>
<dbReference type="InterPro" id="IPR013461">
    <property type="entry name" value="ClpA"/>
</dbReference>
<dbReference type="Gene3D" id="1.10.1780.10">
    <property type="entry name" value="Clp, N-terminal domain"/>
    <property type="match status" value="1"/>
</dbReference>
<dbReference type="Pfam" id="PF17871">
    <property type="entry name" value="AAA_lid_9"/>
    <property type="match status" value="1"/>
</dbReference>
<dbReference type="Pfam" id="PF00004">
    <property type="entry name" value="AAA"/>
    <property type="match status" value="1"/>
</dbReference>
<dbReference type="Proteomes" id="UP000269883">
    <property type="component" value="Chromosome"/>
</dbReference>
<dbReference type="EMBL" id="AP017378">
    <property type="protein sequence ID" value="BBD07505.1"/>
    <property type="molecule type" value="Genomic_DNA"/>
</dbReference>
<dbReference type="PRINTS" id="PR00300">
    <property type="entry name" value="CLPPROTEASEA"/>
</dbReference>
<feature type="region of interest" description="Disordered" evidence="7">
    <location>
        <begin position="745"/>
        <end position="771"/>
    </location>
</feature>
<dbReference type="AlphaFoldDB" id="A0A2Z6AWD4"/>
<dbReference type="InterPro" id="IPR004176">
    <property type="entry name" value="Clp_R_N"/>
</dbReference>
<dbReference type="InterPro" id="IPR041546">
    <property type="entry name" value="ClpA/ClpB_AAA_lid"/>
</dbReference>
<dbReference type="InterPro" id="IPR003593">
    <property type="entry name" value="AAA+_ATPase"/>
</dbReference>
<dbReference type="PANTHER" id="PTHR11638:SF111">
    <property type="entry name" value="ATP-DEPENDENT CLP PROTEASE ATP-BINDING SUBUNIT CLPA"/>
    <property type="match status" value="1"/>
</dbReference>
<dbReference type="PROSITE" id="PS00870">
    <property type="entry name" value="CLPAB_1"/>
    <property type="match status" value="1"/>
</dbReference>
<feature type="domain" description="Clp R" evidence="8">
    <location>
        <begin position="1"/>
        <end position="148"/>
    </location>
</feature>
<evidence type="ECO:0000256" key="3">
    <source>
        <dbReference type="ARBA" id="ARBA00022840"/>
    </source>
</evidence>
<comment type="similarity">
    <text evidence="6">Belongs to the ClpA/ClpB family.</text>
</comment>
<evidence type="ECO:0000256" key="4">
    <source>
        <dbReference type="ARBA" id="ARBA00023186"/>
    </source>
</evidence>
<dbReference type="InterPro" id="IPR019489">
    <property type="entry name" value="Clp_ATPase_C"/>
</dbReference>
<dbReference type="GO" id="GO:0016887">
    <property type="term" value="F:ATP hydrolysis activity"/>
    <property type="evidence" value="ECO:0007669"/>
    <property type="project" value="InterPro"/>
</dbReference>
<evidence type="ECO:0000259" key="8">
    <source>
        <dbReference type="PROSITE" id="PS51903"/>
    </source>
</evidence>
<protein>
    <submittedName>
        <fullName evidence="9">ATP-dependent Clp protease ATP-binding subunit ClpA</fullName>
    </submittedName>
</protein>
<keyword evidence="9" id="KW-0645">Protease</keyword>
<dbReference type="GO" id="GO:0043335">
    <property type="term" value="P:protein unfolding"/>
    <property type="evidence" value="ECO:0007669"/>
    <property type="project" value="InterPro"/>
</dbReference>
<dbReference type="Pfam" id="PF02861">
    <property type="entry name" value="Clp_N"/>
    <property type="match status" value="1"/>
</dbReference>
<evidence type="ECO:0000313" key="9">
    <source>
        <dbReference type="EMBL" id="BBD07505.1"/>
    </source>
</evidence>
<dbReference type="InterPro" id="IPR050130">
    <property type="entry name" value="ClpA_ClpB"/>
</dbReference>
<dbReference type="GO" id="GO:0034605">
    <property type="term" value="P:cellular response to heat"/>
    <property type="evidence" value="ECO:0007669"/>
    <property type="project" value="TreeGrafter"/>
</dbReference>
<dbReference type="GO" id="GO:0006508">
    <property type="term" value="P:proteolysis"/>
    <property type="evidence" value="ECO:0007669"/>
    <property type="project" value="UniProtKB-KW"/>
</dbReference>
<evidence type="ECO:0000256" key="7">
    <source>
        <dbReference type="SAM" id="MobiDB-lite"/>
    </source>
</evidence>
<keyword evidence="3 6" id="KW-0067">ATP-binding</keyword>
<reference evidence="9 10" key="1">
    <citation type="journal article" date="2018" name="Sci. Adv.">
        <title>Multi-heme cytochromes provide a pathway for survival in energy-limited environments.</title>
        <authorList>
            <person name="Deng X."/>
            <person name="Dohmae N."/>
            <person name="Nealson K.H."/>
            <person name="Hashimoto K."/>
            <person name="Okamoto A."/>
        </authorList>
    </citation>
    <scope>NUCLEOTIDE SEQUENCE [LARGE SCALE GENOMIC DNA]</scope>
    <source>
        <strain evidence="9 10">IS5</strain>
    </source>
</reference>
<dbReference type="InterPro" id="IPR018368">
    <property type="entry name" value="ClpA/B_CS1"/>
</dbReference>
<evidence type="ECO:0000256" key="6">
    <source>
        <dbReference type="RuleBase" id="RU004432"/>
    </source>
</evidence>
<dbReference type="InterPro" id="IPR028299">
    <property type="entry name" value="ClpA/B_CS2"/>
</dbReference>
<dbReference type="InterPro" id="IPR036628">
    <property type="entry name" value="Clp_N_dom_sf"/>
</dbReference>